<protein>
    <submittedName>
        <fullName evidence="2">PLC-like phosphodiesterase</fullName>
    </submittedName>
</protein>
<dbReference type="EMBL" id="MCGT01000033">
    <property type="protein sequence ID" value="ORX47480.1"/>
    <property type="molecule type" value="Genomic_DNA"/>
</dbReference>
<evidence type="ECO:0000256" key="1">
    <source>
        <dbReference type="SAM" id="SignalP"/>
    </source>
</evidence>
<dbReference type="Proteomes" id="UP000242146">
    <property type="component" value="Unassembled WGS sequence"/>
</dbReference>
<dbReference type="PANTHER" id="PTHR13593:SF140">
    <property type="entry name" value="PLC-LIKE PHOSPHODIESTERASE"/>
    <property type="match status" value="1"/>
</dbReference>
<dbReference type="Pfam" id="PF26146">
    <property type="entry name" value="PI-PLC_X"/>
    <property type="match status" value="1"/>
</dbReference>
<organism evidence="2 3">
    <name type="scientific">Hesseltinella vesiculosa</name>
    <dbReference type="NCBI Taxonomy" id="101127"/>
    <lineage>
        <taxon>Eukaryota</taxon>
        <taxon>Fungi</taxon>
        <taxon>Fungi incertae sedis</taxon>
        <taxon>Mucoromycota</taxon>
        <taxon>Mucoromycotina</taxon>
        <taxon>Mucoromycetes</taxon>
        <taxon>Mucorales</taxon>
        <taxon>Cunninghamellaceae</taxon>
        <taxon>Hesseltinella</taxon>
    </lineage>
</organism>
<gene>
    <name evidence="2" type="ORF">DM01DRAFT_1310383</name>
</gene>
<comment type="caution">
    <text evidence="2">The sequence shown here is derived from an EMBL/GenBank/DDBJ whole genome shotgun (WGS) entry which is preliminary data.</text>
</comment>
<name>A0A1X2G847_9FUNG</name>
<dbReference type="PANTHER" id="PTHR13593">
    <property type="match status" value="1"/>
</dbReference>
<dbReference type="GO" id="GO:0008081">
    <property type="term" value="F:phosphoric diester hydrolase activity"/>
    <property type="evidence" value="ECO:0007669"/>
    <property type="project" value="InterPro"/>
</dbReference>
<feature type="signal peptide" evidence="1">
    <location>
        <begin position="1"/>
        <end position="19"/>
    </location>
</feature>
<dbReference type="InterPro" id="IPR051057">
    <property type="entry name" value="PI-PLC_domain"/>
</dbReference>
<keyword evidence="3" id="KW-1185">Reference proteome</keyword>
<dbReference type="SUPFAM" id="SSF51695">
    <property type="entry name" value="PLC-like phosphodiesterases"/>
    <property type="match status" value="1"/>
</dbReference>
<dbReference type="Gene3D" id="3.20.20.190">
    <property type="entry name" value="Phosphatidylinositol (PI) phosphodiesterase"/>
    <property type="match status" value="1"/>
</dbReference>
<dbReference type="STRING" id="101127.A0A1X2G847"/>
<accession>A0A1X2G847</accession>
<feature type="chain" id="PRO_5012530044" evidence="1">
    <location>
        <begin position="20"/>
        <end position="350"/>
    </location>
</feature>
<reference evidence="2 3" key="1">
    <citation type="submission" date="2016-07" db="EMBL/GenBank/DDBJ databases">
        <title>Pervasive Adenine N6-methylation of Active Genes in Fungi.</title>
        <authorList>
            <consortium name="DOE Joint Genome Institute"/>
            <person name="Mondo S.J."/>
            <person name="Dannebaum R.O."/>
            <person name="Kuo R.C."/>
            <person name="Labutti K."/>
            <person name="Haridas S."/>
            <person name="Kuo A."/>
            <person name="Salamov A."/>
            <person name="Ahrendt S.R."/>
            <person name="Lipzen A."/>
            <person name="Sullivan W."/>
            <person name="Andreopoulos W.B."/>
            <person name="Clum A."/>
            <person name="Lindquist E."/>
            <person name="Daum C."/>
            <person name="Ramamoorthy G.K."/>
            <person name="Gryganskyi A."/>
            <person name="Culley D."/>
            <person name="Magnuson J.K."/>
            <person name="James T.Y."/>
            <person name="O'Malley M.A."/>
            <person name="Stajich J.E."/>
            <person name="Spatafora J.W."/>
            <person name="Visel A."/>
            <person name="Grigoriev I.V."/>
        </authorList>
    </citation>
    <scope>NUCLEOTIDE SEQUENCE [LARGE SCALE GENOMIC DNA]</scope>
    <source>
        <strain evidence="2 3">NRRL 3301</strain>
    </source>
</reference>
<dbReference type="OrthoDB" id="7984201at2759"/>
<evidence type="ECO:0000313" key="2">
    <source>
        <dbReference type="EMBL" id="ORX47480.1"/>
    </source>
</evidence>
<dbReference type="GO" id="GO:0006629">
    <property type="term" value="P:lipid metabolic process"/>
    <property type="evidence" value="ECO:0007669"/>
    <property type="project" value="InterPro"/>
</dbReference>
<dbReference type="AlphaFoldDB" id="A0A1X2G847"/>
<evidence type="ECO:0000313" key="3">
    <source>
        <dbReference type="Proteomes" id="UP000242146"/>
    </source>
</evidence>
<sequence length="350" mass="37611">MFSSSLILGTLVFATGSLAQQACNGYAQLCSVPYNQVTTVVTHNSYANFASPAANQACSITTQLDDGIRGLKLSAVVPTNSTMSNPVTDIHLCHTSCSLLDAGTATDTLTTVASWLKANPNEVLTIMWNNPNNVAFQDSDFNAIYQAAGLTDYVYTQPTGNNTWPTLQQLISSGKRVVTFADLGTDSSSVSWLLPEFNYVFETPYDNRNESAFSSACVIDRPVNPSSPNSMMYVMNHFLYGTLTLGNLSVELPQKGTANITNAQSLLTQANACRSAFGRYPTFLEVDFYNLGNTLSIAAQLNNVTYSNSTQLKCNSAGSNGNSGQSSASELLVSTLTNLFLVFLGVYLLL</sequence>
<keyword evidence="1" id="KW-0732">Signal</keyword>
<dbReference type="InterPro" id="IPR017946">
    <property type="entry name" value="PLC-like_Pdiesterase_TIM-brl"/>
</dbReference>
<proteinExistence type="predicted"/>